<organism evidence="1">
    <name type="scientific">Marinomonas sp. (strain MWYL1)</name>
    <dbReference type="NCBI Taxonomy" id="400668"/>
    <lineage>
        <taxon>Bacteria</taxon>
        <taxon>Pseudomonadati</taxon>
        <taxon>Pseudomonadota</taxon>
        <taxon>Gammaproteobacteria</taxon>
        <taxon>Oceanospirillales</taxon>
        <taxon>Oceanospirillaceae</taxon>
        <taxon>Marinomonas</taxon>
    </lineage>
</organism>
<dbReference type="HOGENOM" id="CLU_2465399_0_0_6"/>
<dbReference type="Pfam" id="PF01804">
    <property type="entry name" value="Penicil_amidase"/>
    <property type="match status" value="1"/>
</dbReference>
<dbReference type="KEGG" id="mmw:Mmwyl1_3365"/>
<dbReference type="GO" id="GO:0017000">
    <property type="term" value="P:antibiotic biosynthetic process"/>
    <property type="evidence" value="ECO:0007669"/>
    <property type="project" value="InterPro"/>
</dbReference>
<dbReference type="SUPFAM" id="SSF56235">
    <property type="entry name" value="N-terminal nucleophile aminohydrolases (Ntn hydrolases)"/>
    <property type="match status" value="1"/>
</dbReference>
<dbReference type="InterPro" id="IPR002692">
    <property type="entry name" value="S45"/>
</dbReference>
<dbReference type="OrthoDB" id="9760084at2"/>
<evidence type="ECO:0000313" key="1">
    <source>
        <dbReference type="EMBL" id="ABR72269.1"/>
    </source>
</evidence>
<dbReference type="AlphaFoldDB" id="A6W0P0"/>
<proteinExistence type="predicted"/>
<dbReference type="STRING" id="400668.Mmwyl1_3365"/>
<dbReference type="EMBL" id="CP000749">
    <property type="protein sequence ID" value="ABR72269.1"/>
    <property type="molecule type" value="Genomic_DNA"/>
</dbReference>
<dbReference type="InterPro" id="IPR029055">
    <property type="entry name" value="Ntn_hydrolases_N"/>
</dbReference>
<name>A6W0P0_MARMS</name>
<sequence length="88" mass="9963">MGVLLNGHPLVSKKHKVSFGSCIRHISDMSDEDNNYFVMIGGQDGWIGSDNFADQVELWQAGQYIQLPMQLDTVKRLFKHKTVLQTKA</sequence>
<dbReference type="Gene3D" id="3.60.20.10">
    <property type="entry name" value="Glutamine Phosphoribosylpyrophosphate, subunit 1, domain 1"/>
    <property type="match status" value="1"/>
</dbReference>
<protein>
    <submittedName>
        <fullName evidence="1">Uncharacterized protein</fullName>
    </submittedName>
</protein>
<reference evidence="1" key="1">
    <citation type="submission" date="2007-06" db="EMBL/GenBank/DDBJ databases">
        <title>Complete sequence of Marinomonas sp. MWYL1.</title>
        <authorList>
            <consortium name="US DOE Joint Genome Institute"/>
            <person name="Copeland A."/>
            <person name="Lucas S."/>
            <person name="Lapidus A."/>
            <person name="Barry K."/>
            <person name="Glavina del Rio T."/>
            <person name="Dalin E."/>
            <person name="Tice H."/>
            <person name="Pitluck S."/>
            <person name="Kiss H."/>
            <person name="Brettin T."/>
            <person name="Bruce D."/>
            <person name="Detter J.C."/>
            <person name="Han C."/>
            <person name="Schmutz J."/>
            <person name="Larimer F."/>
            <person name="Land M."/>
            <person name="Hauser L."/>
            <person name="Kyrpides N."/>
            <person name="Kim E."/>
            <person name="Johnston A.W.B."/>
            <person name="Todd J.D."/>
            <person name="Rogers R."/>
            <person name="Wexler M."/>
            <person name="Bond P.L."/>
            <person name="Li Y."/>
            <person name="Richardson P."/>
        </authorList>
    </citation>
    <scope>NUCLEOTIDE SEQUENCE [LARGE SCALE GENOMIC DNA]</scope>
    <source>
        <strain evidence="1">MWYL1</strain>
    </source>
</reference>
<accession>A6W0P0</accession>
<gene>
    <name evidence="1" type="ordered locus">Mmwyl1_3365</name>
</gene>
<dbReference type="eggNOG" id="COG2366">
    <property type="taxonomic scope" value="Bacteria"/>
</dbReference>
<dbReference type="GO" id="GO:0016787">
    <property type="term" value="F:hydrolase activity"/>
    <property type="evidence" value="ECO:0007669"/>
    <property type="project" value="InterPro"/>
</dbReference>